<reference evidence="11" key="1">
    <citation type="submission" date="2016-02" db="EMBL/GenBank/DDBJ databases">
        <authorList>
            <person name="Holder M.E."/>
            <person name="Ajami N.J."/>
            <person name="Petrosino J.F."/>
        </authorList>
    </citation>
    <scope>NUCLEOTIDE SEQUENCE [LARGE SCALE GENOMIC DNA]</scope>
    <source>
        <strain evidence="11">DSM 12838</strain>
    </source>
</reference>
<dbReference type="AlphaFoldDB" id="A0A120KN32"/>
<evidence type="ECO:0000256" key="7">
    <source>
        <dbReference type="ARBA" id="ARBA00022989"/>
    </source>
</evidence>
<evidence type="ECO:0000256" key="9">
    <source>
        <dbReference type="SAM" id="Phobius"/>
    </source>
</evidence>
<sequence>MKSMAQNSALFTVSTAPFWHCGKTIKTNMFHTLLALFPAAVMAVYRYGYDAAEVIAWAGLTAVITEFAIQKLMDRTPTADDYSALVDGVLLAFLLPATAPVWLVVVGSFLTVALGRMVFGGFGGSPVCAPVVGWCALTISWPDYMDLNGMLLKWDLIEPLSELKYFGLEAVSSVSPVSLLLGGNLGALGASQVLMILLGGLYLIGMRRLRWHIPLSFLAGVFAAALVFNLVDPQTYAPPLFHLLTGSTMLAAFFFMPYPSSSPAWPLSMLLFGFLGGILAVVIRVYGIYPDGVPFAVLLINLLTPFFDLIQPRPFGRR</sequence>
<dbReference type="GO" id="GO:0005886">
    <property type="term" value="C:plasma membrane"/>
    <property type="evidence" value="ECO:0007669"/>
    <property type="project" value="TreeGrafter"/>
</dbReference>
<dbReference type="Proteomes" id="UP000063964">
    <property type="component" value="Chromosome"/>
</dbReference>
<keyword evidence="4" id="KW-0288">FMN</keyword>
<feature type="transmembrane region" description="Helical" evidence="9">
    <location>
        <begin position="211"/>
        <end position="230"/>
    </location>
</feature>
<evidence type="ECO:0000256" key="5">
    <source>
        <dbReference type="ARBA" id="ARBA00022692"/>
    </source>
</evidence>
<name>A0A120KN32_9BACT</name>
<evidence type="ECO:0000256" key="1">
    <source>
        <dbReference type="ARBA" id="ARBA00022448"/>
    </source>
</evidence>
<keyword evidence="11" id="KW-1185">Reference proteome</keyword>
<feature type="transmembrane region" description="Helical" evidence="9">
    <location>
        <begin position="121"/>
        <end position="141"/>
    </location>
</feature>
<evidence type="ECO:0000313" key="10">
    <source>
        <dbReference type="EMBL" id="AMD92915.1"/>
    </source>
</evidence>
<feature type="transmembrane region" description="Helical" evidence="9">
    <location>
        <begin position="267"/>
        <end position="286"/>
    </location>
</feature>
<dbReference type="PANTHER" id="PTHR30578">
    <property type="entry name" value="ELECTRON TRANSPORT COMPLEX PROTEIN RNFD"/>
    <property type="match status" value="1"/>
</dbReference>
<evidence type="ECO:0000256" key="3">
    <source>
        <dbReference type="ARBA" id="ARBA00022630"/>
    </source>
</evidence>
<dbReference type="KEGG" id="doa:AXF15_07235"/>
<evidence type="ECO:0000256" key="8">
    <source>
        <dbReference type="ARBA" id="ARBA00023136"/>
    </source>
</evidence>
<feature type="transmembrane region" description="Helical" evidence="9">
    <location>
        <begin position="185"/>
        <end position="204"/>
    </location>
</feature>
<keyword evidence="6" id="KW-1278">Translocase</keyword>
<evidence type="ECO:0000313" key="11">
    <source>
        <dbReference type="Proteomes" id="UP000063964"/>
    </source>
</evidence>
<keyword evidence="1" id="KW-0813">Transport</keyword>
<evidence type="ECO:0000256" key="4">
    <source>
        <dbReference type="ARBA" id="ARBA00022643"/>
    </source>
</evidence>
<feature type="transmembrane region" description="Helical" evidence="9">
    <location>
        <begin position="29"/>
        <end position="47"/>
    </location>
</feature>
<feature type="transmembrane region" description="Helical" evidence="9">
    <location>
        <begin position="292"/>
        <end position="310"/>
    </location>
</feature>
<keyword evidence="3" id="KW-0285">Flavoprotein</keyword>
<protein>
    <submittedName>
        <fullName evidence="10">Electron transporter RnfD</fullName>
    </submittedName>
</protein>
<keyword evidence="5 9" id="KW-0812">Transmembrane</keyword>
<keyword evidence="2" id="KW-0597">Phosphoprotein</keyword>
<proteinExistence type="predicted"/>
<dbReference type="EMBL" id="CP014230">
    <property type="protein sequence ID" value="AMD92915.1"/>
    <property type="molecule type" value="Genomic_DNA"/>
</dbReference>
<keyword evidence="7 9" id="KW-1133">Transmembrane helix</keyword>
<dbReference type="STRING" id="888061.AXF15_07235"/>
<evidence type="ECO:0000256" key="6">
    <source>
        <dbReference type="ARBA" id="ARBA00022967"/>
    </source>
</evidence>
<dbReference type="Pfam" id="PF03116">
    <property type="entry name" value="NQR2_RnfD_RnfE"/>
    <property type="match status" value="1"/>
</dbReference>
<keyword evidence="8 9" id="KW-0472">Membrane</keyword>
<organism evidence="10 11">
    <name type="scientific">Desulfomicrobium orale DSM 12838</name>
    <dbReference type="NCBI Taxonomy" id="888061"/>
    <lineage>
        <taxon>Bacteria</taxon>
        <taxon>Pseudomonadati</taxon>
        <taxon>Thermodesulfobacteriota</taxon>
        <taxon>Desulfovibrionia</taxon>
        <taxon>Desulfovibrionales</taxon>
        <taxon>Desulfomicrobiaceae</taxon>
        <taxon>Desulfomicrobium</taxon>
    </lineage>
</organism>
<dbReference type="GO" id="GO:0055085">
    <property type="term" value="P:transmembrane transport"/>
    <property type="evidence" value="ECO:0007669"/>
    <property type="project" value="InterPro"/>
</dbReference>
<accession>A0A120KN32</accession>
<evidence type="ECO:0000256" key="2">
    <source>
        <dbReference type="ARBA" id="ARBA00022553"/>
    </source>
</evidence>
<dbReference type="OrthoDB" id="9776359at2"/>
<dbReference type="PANTHER" id="PTHR30578:SF0">
    <property type="entry name" value="ION-TRANSLOCATING OXIDOREDUCTASE COMPLEX SUBUNIT D"/>
    <property type="match status" value="1"/>
</dbReference>
<feature type="transmembrane region" description="Helical" evidence="9">
    <location>
        <begin position="93"/>
        <end position="114"/>
    </location>
</feature>
<gene>
    <name evidence="10" type="ORF">AXF15_07235</name>
</gene>
<dbReference type="InterPro" id="IPR004338">
    <property type="entry name" value="NqrB/RnfD"/>
</dbReference>